<feature type="transmembrane region" description="Helical" evidence="1">
    <location>
        <begin position="194"/>
        <end position="213"/>
    </location>
</feature>
<comment type="caution">
    <text evidence="5">The sequence shown here is derived from an EMBL/GenBank/DDBJ whole genome shotgun (WGS) entry which is preliminary data.</text>
</comment>
<dbReference type="Pfam" id="PF08448">
    <property type="entry name" value="PAS_4"/>
    <property type="match status" value="1"/>
</dbReference>
<dbReference type="PROSITE" id="PS50113">
    <property type="entry name" value="PAC"/>
    <property type="match status" value="1"/>
</dbReference>
<protein>
    <recommendedName>
        <fullName evidence="7">PAS domain S-box-containing protein/diguanylate cyclase (GGDEF)-like protein</fullName>
    </recommendedName>
</protein>
<dbReference type="RefSeq" id="WP_120314660.1">
    <property type="nucleotide sequence ID" value="NZ_BONH01000025.1"/>
</dbReference>
<evidence type="ECO:0000313" key="5">
    <source>
        <dbReference type="EMBL" id="GIG00083.1"/>
    </source>
</evidence>
<keyword evidence="1" id="KW-0812">Transmembrane</keyword>
<dbReference type="InterPro" id="IPR029787">
    <property type="entry name" value="Nucleotide_cyclase"/>
</dbReference>
<keyword evidence="6" id="KW-1185">Reference proteome</keyword>
<dbReference type="PANTHER" id="PTHR44757">
    <property type="entry name" value="DIGUANYLATE CYCLASE DGCP"/>
    <property type="match status" value="1"/>
</dbReference>
<evidence type="ECO:0008006" key="7">
    <source>
        <dbReference type="Google" id="ProtNLM"/>
    </source>
</evidence>
<accession>A0A8J3KBS5</accession>
<feature type="domain" description="GGDEF" evidence="4">
    <location>
        <begin position="488"/>
        <end position="619"/>
    </location>
</feature>
<gene>
    <name evidence="5" type="ORF">Cci01nite_51760</name>
</gene>
<dbReference type="PROSITE" id="PS50112">
    <property type="entry name" value="PAS"/>
    <property type="match status" value="1"/>
</dbReference>
<dbReference type="NCBIfam" id="TIGR00254">
    <property type="entry name" value="GGDEF"/>
    <property type="match status" value="1"/>
</dbReference>
<feature type="transmembrane region" description="Helical" evidence="1">
    <location>
        <begin position="266"/>
        <end position="283"/>
    </location>
</feature>
<dbReference type="EMBL" id="BONH01000025">
    <property type="protein sequence ID" value="GIG00083.1"/>
    <property type="molecule type" value="Genomic_DNA"/>
</dbReference>
<sequence>MQAPYRQRIDPVLASLAGAVALCIPAVLGNVIAPRVVDVACTAVWSTFAGQCGRIATAAQAARAVRVYWCAVGAAGILFALAHVMYALARPRGTPEDPIRLTAMALIAAAVATLGWAVVTYPMQVPRRDRLRLLLDVATVMTALTMFAWLLWLPEGSPEGGLLQEGLSLLACLLALLGVTAGVKLRLGGSAPWISPAGVFLCLGVLVGSWSLANLVSLSPGEINVVHAGQLVAALLFAVAARIQWTRMRVRPAGRSVRRRALNSPLPYLAIAAGLTMLVTVLMHEGLTVRGWGMVVGVVAIAGLAMLRQNLAFGENLRLLQRLRVAMRDLHQQERRFRSLVQNASDLTLLLDPDGTVRYASPASRDLLGLDPRQAAGRRLTTLAPDAVAAIEQLLADVQAQPHSTHRAQLYVAADRGPRWLEALATNQVDDPGVGGVIVNVHDVTDSRRLEEQLREQATHDQLTGLPNRVMLNERIQTMQDGAGEAERHDALLMLDLDDFKSVNDQLGHQAGDGLLVVVAQRLRRNVRPVDIAARVGGDEFVVVLSDTTRDGALATARRIHTALSEPVTVGEHRVVPGASIGVAFGSVGRFDAMLRDADTAMYTAKRDHEGVRAHAVDS</sequence>
<dbReference type="PANTHER" id="PTHR44757:SF2">
    <property type="entry name" value="BIOFILM ARCHITECTURE MAINTENANCE PROTEIN MBAA"/>
    <property type="match status" value="1"/>
</dbReference>
<feature type="transmembrane region" description="Helical" evidence="1">
    <location>
        <begin position="166"/>
        <end position="187"/>
    </location>
</feature>
<organism evidence="5 6">
    <name type="scientific">Catellatospora citrea</name>
    <dbReference type="NCBI Taxonomy" id="53366"/>
    <lineage>
        <taxon>Bacteria</taxon>
        <taxon>Bacillati</taxon>
        <taxon>Actinomycetota</taxon>
        <taxon>Actinomycetes</taxon>
        <taxon>Micromonosporales</taxon>
        <taxon>Micromonosporaceae</taxon>
        <taxon>Catellatospora</taxon>
    </lineage>
</organism>
<dbReference type="Gene3D" id="3.30.70.270">
    <property type="match status" value="1"/>
</dbReference>
<dbReference type="InterPro" id="IPR000160">
    <property type="entry name" value="GGDEF_dom"/>
</dbReference>
<dbReference type="InterPro" id="IPR035965">
    <property type="entry name" value="PAS-like_dom_sf"/>
</dbReference>
<keyword evidence="1" id="KW-0472">Membrane</keyword>
<dbReference type="SUPFAM" id="SSF55073">
    <property type="entry name" value="Nucleotide cyclase"/>
    <property type="match status" value="1"/>
</dbReference>
<name>A0A8J3KBS5_9ACTN</name>
<feature type="transmembrane region" description="Helical" evidence="1">
    <location>
        <begin position="68"/>
        <end position="89"/>
    </location>
</feature>
<evidence type="ECO:0000259" key="2">
    <source>
        <dbReference type="PROSITE" id="PS50112"/>
    </source>
</evidence>
<dbReference type="InterPro" id="IPR043128">
    <property type="entry name" value="Rev_trsase/Diguanyl_cyclase"/>
</dbReference>
<evidence type="ECO:0000313" key="6">
    <source>
        <dbReference type="Proteomes" id="UP000659904"/>
    </source>
</evidence>
<evidence type="ECO:0000259" key="3">
    <source>
        <dbReference type="PROSITE" id="PS50113"/>
    </source>
</evidence>
<feature type="transmembrane region" description="Helical" evidence="1">
    <location>
        <begin position="133"/>
        <end position="154"/>
    </location>
</feature>
<dbReference type="NCBIfam" id="TIGR00229">
    <property type="entry name" value="sensory_box"/>
    <property type="match status" value="1"/>
</dbReference>
<feature type="transmembrane region" description="Helical" evidence="1">
    <location>
        <begin position="225"/>
        <end position="245"/>
    </location>
</feature>
<dbReference type="SMART" id="SM00091">
    <property type="entry name" value="PAS"/>
    <property type="match status" value="1"/>
</dbReference>
<dbReference type="PROSITE" id="PS50887">
    <property type="entry name" value="GGDEF"/>
    <property type="match status" value="1"/>
</dbReference>
<dbReference type="Gene3D" id="3.30.450.20">
    <property type="entry name" value="PAS domain"/>
    <property type="match status" value="1"/>
</dbReference>
<dbReference type="InterPro" id="IPR013656">
    <property type="entry name" value="PAS_4"/>
</dbReference>
<keyword evidence="1" id="KW-1133">Transmembrane helix</keyword>
<dbReference type="InterPro" id="IPR000700">
    <property type="entry name" value="PAS-assoc_C"/>
</dbReference>
<dbReference type="AlphaFoldDB" id="A0A8J3KBS5"/>
<feature type="transmembrane region" description="Helical" evidence="1">
    <location>
        <begin position="101"/>
        <end position="121"/>
    </location>
</feature>
<dbReference type="CDD" id="cd01949">
    <property type="entry name" value="GGDEF"/>
    <property type="match status" value="1"/>
</dbReference>
<dbReference type="CDD" id="cd00130">
    <property type="entry name" value="PAS"/>
    <property type="match status" value="1"/>
</dbReference>
<feature type="domain" description="PAC" evidence="3">
    <location>
        <begin position="404"/>
        <end position="456"/>
    </location>
</feature>
<proteinExistence type="predicted"/>
<dbReference type="Proteomes" id="UP000659904">
    <property type="component" value="Unassembled WGS sequence"/>
</dbReference>
<dbReference type="SMART" id="SM00267">
    <property type="entry name" value="GGDEF"/>
    <property type="match status" value="1"/>
</dbReference>
<dbReference type="Pfam" id="PF00990">
    <property type="entry name" value="GGDEF"/>
    <property type="match status" value="1"/>
</dbReference>
<evidence type="ECO:0000259" key="4">
    <source>
        <dbReference type="PROSITE" id="PS50887"/>
    </source>
</evidence>
<evidence type="ECO:0000256" key="1">
    <source>
        <dbReference type="SAM" id="Phobius"/>
    </source>
</evidence>
<feature type="domain" description="PAS" evidence="2">
    <location>
        <begin position="333"/>
        <end position="402"/>
    </location>
</feature>
<dbReference type="InterPro" id="IPR052155">
    <property type="entry name" value="Biofilm_reg_signaling"/>
</dbReference>
<dbReference type="SUPFAM" id="SSF55785">
    <property type="entry name" value="PYP-like sensor domain (PAS domain)"/>
    <property type="match status" value="1"/>
</dbReference>
<dbReference type="InterPro" id="IPR000014">
    <property type="entry name" value="PAS"/>
</dbReference>
<feature type="transmembrane region" description="Helical" evidence="1">
    <location>
        <begin position="289"/>
        <end position="307"/>
    </location>
</feature>
<reference evidence="5 6" key="1">
    <citation type="submission" date="2021-01" db="EMBL/GenBank/DDBJ databases">
        <title>Whole genome shotgun sequence of Catellatospora citrea NBRC 14495.</title>
        <authorList>
            <person name="Komaki H."/>
            <person name="Tamura T."/>
        </authorList>
    </citation>
    <scope>NUCLEOTIDE SEQUENCE [LARGE SCALE GENOMIC DNA]</scope>
    <source>
        <strain evidence="5 6">NBRC 14495</strain>
    </source>
</reference>